<organism evidence="5 6">
    <name type="scientific">Punica granatum</name>
    <name type="common">Pomegranate</name>
    <dbReference type="NCBI Taxonomy" id="22663"/>
    <lineage>
        <taxon>Eukaryota</taxon>
        <taxon>Viridiplantae</taxon>
        <taxon>Streptophyta</taxon>
        <taxon>Embryophyta</taxon>
        <taxon>Tracheophyta</taxon>
        <taxon>Spermatophyta</taxon>
        <taxon>Magnoliopsida</taxon>
        <taxon>eudicotyledons</taxon>
        <taxon>Gunneridae</taxon>
        <taxon>Pentapetalae</taxon>
        <taxon>rosids</taxon>
        <taxon>malvids</taxon>
        <taxon>Myrtales</taxon>
        <taxon>Lythraceae</taxon>
        <taxon>Punica</taxon>
    </lineage>
</organism>
<evidence type="ECO:0000313" key="5">
    <source>
        <dbReference type="EMBL" id="OWM90973.1"/>
    </source>
</evidence>
<keyword evidence="3" id="KW-0325">Glycoprotein</keyword>
<dbReference type="SUPFAM" id="SSF51110">
    <property type="entry name" value="alpha-D-mannose-specific plant lectins"/>
    <property type="match status" value="1"/>
</dbReference>
<dbReference type="InterPro" id="IPR001480">
    <property type="entry name" value="Bulb-type_lectin_dom"/>
</dbReference>
<keyword evidence="2" id="KW-1015">Disulfide bond</keyword>
<evidence type="ECO:0000259" key="4">
    <source>
        <dbReference type="Pfam" id="PF01453"/>
    </source>
</evidence>
<dbReference type="AlphaFoldDB" id="A0A218Y112"/>
<dbReference type="PANTHER" id="PTHR32444:SF235">
    <property type="entry name" value="OS01G0783900 PROTEIN"/>
    <property type="match status" value="1"/>
</dbReference>
<dbReference type="PANTHER" id="PTHR32444">
    <property type="entry name" value="BULB-TYPE LECTIN DOMAIN-CONTAINING PROTEIN"/>
    <property type="match status" value="1"/>
</dbReference>
<sequence>MDSGNLVLSETFENGRVEVLWQSFSFPTDTFLPGMVMGEEFKLTSWKAPDDPSPGDFTFR</sequence>
<evidence type="ECO:0000256" key="3">
    <source>
        <dbReference type="ARBA" id="ARBA00023180"/>
    </source>
</evidence>
<reference evidence="6" key="1">
    <citation type="journal article" date="2017" name="Plant J.">
        <title>The pomegranate (Punica granatum L.) genome and the genomics of punicalagin biosynthesis.</title>
        <authorList>
            <person name="Qin G."/>
            <person name="Xu C."/>
            <person name="Ming R."/>
            <person name="Tang H."/>
            <person name="Guyot R."/>
            <person name="Kramer E.M."/>
            <person name="Hu Y."/>
            <person name="Yi X."/>
            <person name="Qi Y."/>
            <person name="Xu X."/>
            <person name="Gao Z."/>
            <person name="Pan H."/>
            <person name="Jian J."/>
            <person name="Tian Y."/>
            <person name="Yue Z."/>
            <person name="Xu Y."/>
        </authorList>
    </citation>
    <scope>NUCLEOTIDE SEQUENCE [LARGE SCALE GENOMIC DNA]</scope>
    <source>
        <strain evidence="6">cv. Dabenzi</strain>
    </source>
</reference>
<protein>
    <recommendedName>
        <fullName evidence="4">Bulb-type lectin domain-containing protein</fullName>
    </recommendedName>
</protein>
<evidence type="ECO:0000256" key="1">
    <source>
        <dbReference type="ARBA" id="ARBA00022729"/>
    </source>
</evidence>
<evidence type="ECO:0000256" key="2">
    <source>
        <dbReference type="ARBA" id="ARBA00023157"/>
    </source>
</evidence>
<dbReference type="InterPro" id="IPR036426">
    <property type="entry name" value="Bulb-type_lectin_dom_sf"/>
</dbReference>
<keyword evidence="1" id="KW-0732">Signal</keyword>
<name>A0A218Y112_PUNGR</name>
<feature type="domain" description="Bulb-type lectin" evidence="4">
    <location>
        <begin position="1"/>
        <end position="45"/>
    </location>
</feature>
<dbReference type="Proteomes" id="UP000197138">
    <property type="component" value="Unassembled WGS sequence"/>
</dbReference>
<evidence type="ECO:0000313" key="6">
    <source>
        <dbReference type="Proteomes" id="UP000197138"/>
    </source>
</evidence>
<accession>A0A218Y112</accession>
<dbReference type="Pfam" id="PF01453">
    <property type="entry name" value="B_lectin"/>
    <property type="match status" value="1"/>
</dbReference>
<gene>
    <name evidence="5" type="ORF">CDL15_Pgr023306</name>
</gene>
<dbReference type="EMBL" id="MTKT01000420">
    <property type="protein sequence ID" value="OWM90973.1"/>
    <property type="molecule type" value="Genomic_DNA"/>
</dbReference>
<proteinExistence type="predicted"/>
<comment type="caution">
    <text evidence="5">The sequence shown here is derived from an EMBL/GenBank/DDBJ whole genome shotgun (WGS) entry which is preliminary data.</text>
</comment>